<dbReference type="EMBL" id="CP024308">
    <property type="protein sequence ID" value="AUX78602.1"/>
    <property type="molecule type" value="Genomic_DNA"/>
</dbReference>
<reference evidence="2 3" key="1">
    <citation type="submission" date="2017-10" db="EMBL/GenBank/DDBJ databases">
        <title>Analysis of the genome sequences of Rhizobium populations associated to common bean (phaseolus vulgaris).</title>
        <authorList>
            <person name="Bustos P."/>
            <person name="Santamaria R.I."/>
            <person name="Miranda-Sanchez F."/>
            <person name="Perez-Carrascal O."/>
            <person name="Juarez S."/>
            <person name="Lozano L."/>
            <person name="Martinez-Flores I."/>
            <person name="Vinuesa P."/>
            <person name="Martinez-Romero E."/>
            <person name="Cevallos M.A."/>
            <person name="Romero D."/>
            <person name="Davila G."/>
            <person name="Gonzalez V."/>
        </authorList>
    </citation>
    <scope>NUCLEOTIDE SEQUENCE [LARGE SCALE GENOMIC DNA]</scope>
    <source>
        <strain evidence="2 3">NXT3</strain>
        <plasmid evidence="3">Plasmid psfrenxt3a</plasmid>
    </source>
</reference>
<evidence type="ECO:0000313" key="2">
    <source>
        <dbReference type="EMBL" id="AUX78602.1"/>
    </source>
</evidence>
<dbReference type="InterPro" id="IPR021327">
    <property type="entry name" value="DUF2934"/>
</dbReference>
<dbReference type="AlphaFoldDB" id="A0A2L0HBN6"/>
<organism evidence="2 3">
    <name type="scientific">Rhizobium fredii</name>
    <name type="common">Sinorhizobium fredii</name>
    <dbReference type="NCBI Taxonomy" id="380"/>
    <lineage>
        <taxon>Bacteria</taxon>
        <taxon>Pseudomonadati</taxon>
        <taxon>Pseudomonadota</taxon>
        <taxon>Alphaproteobacteria</taxon>
        <taxon>Hyphomicrobiales</taxon>
        <taxon>Rhizobiaceae</taxon>
        <taxon>Sinorhizobium/Ensifer group</taxon>
        <taxon>Sinorhizobium</taxon>
    </lineage>
</organism>
<keyword evidence="2" id="KW-0614">Plasmid</keyword>
<protein>
    <recommendedName>
        <fullName evidence="4">DUF2934 domain-containing protein</fullName>
    </recommendedName>
</protein>
<evidence type="ECO:0000256" key="1">
    <source>
        <dbReference type="SAM" id="MobiDB-lite"/>
    </source>
</evidence>
<feature type="compositionally biased region" description="Basic and acidic residues" evidence="1">
    <location>
        <begin position="36"/>
        <end position="45"/>
    </location>
</feature>
<feature type="compositionally biased region" description="Basic residues" evidence="1">
    <location>
        <begin position="54"/>
        <end position="66"/>
    </location>
</feature>
<proteinExistence type="predicted"/>
<name>A0A2L0HBN6_RHIFR</name>
<geneLocation type="plasmid" evidence="3">
    <name>psfrenxt3a</name>
</geneLocation>
<gene>
    <name evidence="2" type="ORF">NXT3_PA00314</name>
</gene>
<feature type="region of interest" description="Disordered" evidence="1">
    <location>
        <begin position="36"/>
        <end position="66"/>
    </location>
</feature>
<evidence type="ECO:0008006" key="4">
    <source>
        <dbReference type="Google" id="ProtNLM"/>
    </source>
</evidence>
<dbReference type="Proteomes" id="UP000239340">
    <property type="component" value="Plasmid pSfreNXT3a"/>
</dbReference>
<accession>A0A2L0HBN6</accession>
<evidence type="ECO:0000313" key="3">
    <source>
        <dbReference type="Proteomes" id="UP000239340"/>
    </source>
</evidence>
<sequence length="66" mass="8004">MTEEATMITPEELEDRIRRRAHEIWEREGRTYGNHEGHWLRATKEIEDEEQAKLPKRNRRKAPSPH</sequence>
<dbReference type="Pfam" id="PF11154">
    <property type="entry name" value="DUF2934"/>
    <property type="match status" value="1"/>
</dbReference>